<evidence type="ECO:0000256" key="5">
    <source>
        <dbReference type="ARBA" id="ARBA00023052"/>
    </source>
</evidence>
<dbReference type="GO" id="GO:0003863">
    <property type="term" value="F:branched-chain 2-oxo acid dehydrogenase activity"/>
    <property type="evidence" value="ECO:0007669"/>
    <property type="project" value="UniProtKB-EC"/>
</dbReference>
<evidence type="ECO:0000256" key="1">
    <source>
        <dbReference type="ARBA" id="ARBA00001964"/>
    </source>
</evidence>
<evidence type="ECO:0000256" key="2">
    <source>
        <dbReference type="ARBA" id="ARBA00003906"/>
    </source>
</evidence>
<dbReference type="EC" id="1.2.4.4" evidence="3"/>
<dbReference type="InterPro" id="IPR033248">
    <property type="entry name" value="Transketolase_C"/>
</dbReference>
<dbReference type="Pfam" id="PF02779">
    <property type="entry name" value="Transket_pyr"/>
    <property type="match status" value="1"/>
</dbReference>
<organism evidence="7 8">
    <name type="scientific">Natronoflexus pectinivorans</name>
    <dbReference type="NCBI Taxonomy" id="682526"/>
    <lineage>
        <taxon>Bacteria</taxon>
        <taxon>Pseudomonadati</taxon>
        <taxon>Bacteroidota</taxon>
        <taxon>Bacteroidia</taxon>
        <taxon>Marinilabiliales</taxon>
        <taxon>Marinilabiliaceae</taxon>
        <taxon>Natronoflexus</taxon>
    </lineage>
</organism>
<dbReference type="PANTHER" id="PTHR42980:SF1">
    <property type="entry name" value="2-OXOISOVALERATE DEHYDROGENASE SUBUNIT BETA, MITOCHONDRIAL"/>
    <property type="match status" value="1"/>
</dbReference>
<dbReference type="RefSeq" id="WP_207915909.1">
    <property type="nucleotide sequence ID" value="NZ_SLWK01000002.1"/>
</dbReference>
<evidence type="ECO:0000256" key="3">
    <source>
        <dbReference type="ARBA" id="ARBA00012277"/>
    </source>
</evidence>
<dbReference type="Pfam" id="PF02780">
    <property type="entry name" value="Transketolase_C"/>
    <property type="match status" value="1"/>
</dbReference>
<dbReference type="InterPro" id="IPR009014">
    <property type="entry name" value="Transketo_C/PFOR_II"/>
</dbReference>
<dbReference type="AlphaFoldDB" id="A0A4R2GMV9"/>
<dbReference type="Gene3D" id="3.40.50.970">
    <property type="match status" value="2"/>
</dbReference>
<dbReference type="SUPFAM" id="SSF52518">
    <property type="entry name" value="Thiamin diphosphate-binding fold (THDP-binding)"/>
    <property type="match status" value="2"/>
</dbReference>
<dbReference type="CDD" id="cd02000">
    <property type="entry name" value="TPP_E1_PDC_ADC_BCADC"/>
    <property type="match status" value="1"/>
</dbReference>
<dbReference type="GO" id="GO:0007584">
    <property type="term" value="P:response to nutrient"/>
    <property type="evidence" value="ECO:0007669"/>
    <property type="project" value="TreeGrafter"/>
</dbReference>
<dbReference type="Pfam" id="PF00676">
    <property type="entry name" value="E1_dh"/>
    <property type="match status" value="1"/>
</dbReference>
<sequence length="818" mass="92292">MHSRENYMEMAETSDIDLSFEDFKNEVLNDYKTAHLSRQMSLIARKEVLTGKAKFGIFGDGKEVVQIAMAKQFRNGDWRSGYYRDQTFMLATGMTTPHHFFALLYGETSTELNPDNGGRSFNNHYATRFIDEDGNWRNQMEGGNTASDISPTAGQMPRSVGLALASKFYRNNEELHQLTQFSNKGNEVVFVTIGDGSTSEGHFFETMNAAGVLQVPMAVSVWDDGFAISVPTEKQTVKGSISKALQGFEKGARDKNGVLIYRAKGWDYAGLCQMYEEGIARCRAEHVPVLFHVDEITQPMGHSTSGSHERYKSQERMKWERENDCLVRMREWIVESGLAVDTELDKIEEEALKEIKEIRNEVYQKFMQPLEHERDELIHLVTSKHCVCNLARQNQIDEAIHQLQTAHTLNRKEILSAARKVLRNVCANCDIPGGLKNELKQWVVDYRKMGHEKYNTSLYDESPRSVLKVVPVEPEYVSDSEMIHGREILLQNFDAMLSRDPRLMIFGEDTGKLGGVNQTLEGMQEKYGENRVFDTGIRETTIIGKGIGLALRGLRPIAEIQYFDYLLYALQTLSDDAATLHYRTKGGQKVPLIISTRGHRLEGPWHAGSPLSMVINSIRGVYVCVPRDMTRAAGFYNTLLQGDDPALVIEPLNGYRLREKRPENPGEFRIPLGIPEVLKEGRDVTLVTYGSCVRIGLEAARQLEEVGISVELIDVQTLLPFDIHHVIVESVKKTNRVVFFDEDVPGGATAYMMQKVVEEQGGFYHLDAAPVTVSAKDHRPAYGTDGDYFSKPNAEDVYEAIYELMNDASPGKFPPIYS</sequence>
<proteinExistence type="predicted"/>
<evidence type="ECO:0000259" key="6">
    <source>
        <dbReference type="SMART" id="SM00861"/>
    </source>
</evidence>
<dbReference type="InterPro" id="IPR005475">
    <property type="entry name" value="Transketolase-like_Pyr-bd"/>
</dbReference>
<dbReference type="GO" id="GO:0009083">
    <property type="term" value="P:branched-chain amino acid catabolic process"/>
    <property type="evidence" value="ECO:0007669"/>
    <property type="project" value="TreeGrafter"/>
</dbReference>
<keyword evidence="8" id="KW-1185">Reference proteome</keyword>
<reference evidence="7 8" key="1">
    <citation type="submission" date="2019-03" db="EMBL/GenBank/DDBJ databases">
        <title>Genomic Encyclopedia of Type Strains, Phase IV (KMG-IV): sequencing the most valuable type-strain genomes for metagenomic binning, comparative biology and taxonomic classification.</title>
        <authorList>
            <person name="Goeker M."/>
        </authorList>
    </citation>
    <scope>NUCLEOTIDE SEQUENCE [LARGE SCALE GENOMIC DNA]</scope>
    <source>
        <strain evidence="7 8">DSM 24179</strain>
    </source>
</reference>
<dbReference type="Proteomes" id="UP000295221">
    <property type="component" value="Unassembled WGS sequence"/>
</dbReference>
<name>A0A4R2GMV9_9BACT</name>
<comment type="caution">
    <text evidence="7">The sequence shown here is derived from an EMBL/GenBank/DDBJ whole genome shotgun (WGS) entry which is preliminary data.</text>
</comment>
<keyword evidence="7" id="KW-0670">Pyruvate</keyword>
<dbReference type="PANTHER" id="PTHR42980">
    <property type="entry name" value="2-OXOISOVALERATE DEHYDROGENASE SUBUNIT BETA-RELATED"/>
    <property type="match status" value="1"/>
</dbReference>
<protein>
    <recommendedName>
        <fullName evidence="3">3-methyl-2-oxobutanoate dehydrogenase (2-methylpropanoyl-transferring)</fullName>
        <ecNumber evidence="3">1.2.4.4</ecNumber>
    </recommendedName>
</protein>
<keyword evidence="5" id="KW-0786">Thiamine pyrophosphate</keyword>
<dbReference type="Gene3D" id="3.40.50.920">
    <property type="match status" value="1"/>
</dbReference>
<feature type="domain" description="Transketolase-like pyrimidine-binding" evidence="6">
    <location>
        <begin position="483"/>
        <end position="657"/>
    </location>
</feature>
<evidence type="ECO:0000256" key="4">
    <source>
        <dbReference type="ARBA" id="ARBA00023002"/>
    </source>
</evidence>
<comment type="function">
    <text evidence="2">E1 component of the 2-oxoglutarate dehydrogenase (OGDH) complex which catalyzes the decarboxylation of 2-oxoglutarate, the first step in the conversion of 2-oxoglutarate to succinyl-CoA and CO(2).</text>
</comment>
<accession>A0A4R2GMV9</accession>
<dbReference type="InterPro" id="IPR001017">
    <property type="entry name" value="DH_E1"/>
</dbReference>
<evidence type="ECO:0000313" key="8">
    <source>
        <dbReference type="Proteomes" id="UP000295221"/>
    </source>
</evidence>
<keyword evidence="4" id="KW-0560">Oxidoreductase</keyword>
<dbReference type="InterPro" id="IPR029061">
    <property type="entry name" value="THDP-binding"/>
</dbReference>
<gene>
    <name evidence="7" type="ORF">EV194_102195</name>
</gene>
<dbReference type="SMART" id="SM00861">
    <property type="entry name" value="Transket_pyr"/>
    <property type="match status" value="1"/>
</dbReference>
<dbReference type="EMBL" id="SLWK01000002">
    <property type="protein sequence ID" value="TCO09769.1"/>
    <property type="molecule type" value="Genomic_DNA"/>
</dbReference>
<dbReference type="SUPFAM" id="SSF52922">
    <property type="entry name" value="TK C-terminal domain-like"/>
    <property type="match status" value="1"/>
</dbReference>
<evidence type="ECO:0000313" key="7">
    <source>
        <dbReference type="EMBL" id="TCO09769.1"/>
    </source>
</evidence>
<comment type="cofactor">
    <cofactor evidence="1">
        <name>thiamine diphosphate</name>
        <dbReference type="ChEBI" id="CHEBI:58937"/>
    </cofactor>
</comment>